<evidence type="ECO:0000256" key="7">
    <source>
        <dbReference type="RuleBase" id="RU000416"/>
    </source>
</evidence>
<evidence type="ECO:0000256" key="6">
    <source>
        <dbReference type="PROSITE-ProRule" id="PRU01016"/>
    </source>
</evidence>
<dbReference type="Proteomes" id="UP001059272">
    <property type="component" value="Chromosome"/>
</dbReference>
<dbReference type="Gene3D" id="3.40.50.150">
    <property type="entry name" value="Vaccinia Virus protein VP39"/>
    <property type="match status" value="1"/>
</dbReference>
<dbReference type="InterPro" id="IPR029063">
    <property type="entry name" value="SAM-dependent_MTases_sf"/>
</dbReference>
<comment type="catalytic activity">
    <reaction evidence="5 8">
        <text>a 2'-deoxycytidine in DNA + S-adenosyl-L-methionine = a 5-methyl-2'-deoxycytidine in DNA + S-adenosyl-L-homocysteine + H(+)</text>
        <dbReference type="Rhea" id="RHEA:13681"/>
        <dbReference type="Rhea" id="RHEA-COMP:11369"/>
        <dbReference type="Rhea" id="RHEA-COMP:11370"/>
        <dbReference type="ChEBI" id="CHEBI:15378"/>
        <dbReference type="ChEBI" id="CHEBI:57856"/>
        <dbReference type="ChEBI" id="CHEBI:59789"/>
        <dbReference type="ChEBI" id="CHEBI:85452"/>
        <dbReference type="ChEBI" id="CHEBI:85454"/>
        <dbReference type="EC" id="2.1.1.37"/>
    </reaction>
</comment>
<evidence type="ECO:0000256" key="2">
    <source>
        <dbReference type="ARBA" id="ARBA00022679"/>
    </source>
</evidence>
<dbReference type="PROSITE" id="PS00095">
    <property type="entry name" value="C5_MTASE_2"/>
    <property type="match status" value="1"/>
</dbReference>
<accession>A0AAE9T1F5</accession>
<keyword evidence="3 6" id="KW-0949">S-adenosyl-L-methionine</keyword>
<dbReference type="GO" id="GO:0009307">
    <property type="term" value="P:DNA restriction-modification system"/>
    <property type="evidence" value="ECO:0007669"/>
    <property type="project" value="UniProtKB-KW"/>
</dbReference>
<dbReference type="GO" id="GO:0003886">
    <property type="term" value="F:DNA (cytosine-5-)-methyltransferase activity"/>
    <property type="evidence" value="ECO:0007669"/>
    <property type="project" value="UniProtKB-EC"/>
</dbReference>
<dbReference type="PROSITE" id="PS51679">
    <property type="entry name" value="SAM_MT_C5"/>
    <property type="match status" value="1"/>
</dbReference>
<dbReference type="SUPFAM" id="SSF53335">
    <property type="entry name" value="S-adenosyl-L-methionine-dependent methyltransferases"/>
    <property type="match status" value="1"/>
</dbReference>
<dbReference type="PROSITE" id="PS00094">
    <property type="entry name" value="C5_MTASE_1"/>
    <property type="match status" value="1"/>
</dbReference>
<evidence type="ECO:0000256" key="4">
    <source>
        <dbReference type="ARBA" id="ARBA00022747"/>
    </source>
</evidence>
<dbReference type="KEGG" id="ppoo:LW347_13735"/>
<evidence type="ECO:0000313" key="10">
    <source>
        <dbReference type="Proteomes" id="UP001059272"/>
    </source>
</evidence>
<dbReference type="RefSeq" id="WP_258882612.1">
    <property type="nucleotide sequence ID" value="NZ_CP090065.1"/>
</dbReference>
<proteinExistence type="inferred from homology"/>
<dbReference type="PRINTS" id="PR00105">
    <property type="entry name" value="C5METTRFRASE"/>
</dbReference>
<dbReference type="PANTHER" id="PTHR10629:SF52">
    <property type="entry name" value="DNA (CYTOSINE-5)-METHYLTRANSFERASE 1"/>
    <property type="match status" value="1"/>
</dbReference>
<dbReference type="GO" id="GO:0032259">
    <property type="term" value="P:methylation"/>
    <property type="evidence" value="ECO:0007669"/>
    <property type="project" value="UniProtKB-KW"/>
</dbReference>
<name>A0AAE9T1F5_9GAMM</name>
<keyword evidence="4" id="KW-0680">Restriction system</keyword>
<dbReference type="EC" id="2.1.1.37" evidence="8"/>
<dbReference type="Pfam" id="PF00145">
    <property type="entry name" value="DNA_methylase"/>
    <property type="match status" value="1"/>
</dbReference>
<dbReference type="InterPro" id="IPR018117">
    <property type="entry name" value="C5_DNA_meth_AS"/>
</dbReference>
<evidence type="ECO:0000313" key="9">
    <source>
        <dbReference type="EMBL" id="UVO06969.1"/>
    </source>
</evidence>
<dbReference type="InterPro" id="IPR050390">
    <property type="entry name" value="C5-Methyltransferase"/>
</dbReference>
<feature type="active site" evidence="6">
    <location>
        <position position="82"/>
    </location>
</feature>
<dbReference type="InterPro" id="IPR031303">
    <property type="entry name" value="C5_meth_CS"/>
</dbReference>
<sequence length="383" mass="42501">MHKAPNVIDLFSGCGGFGLGAKLAGFNVIAAIDIDSTLQSAYGLNFPKTQLINADISTMRQAEWSKIIGDREVDGIIGGPPCQGYSRMGHSDANDPRRSLLRHFFRTINIIRPKFFVMENVEGLMDSKNVYELKSALKTLDKNYKVLEPMILDASDFGAPTKRKRVVVIGFVDEGLDLLLTQSVFAPRNIKKTCVRDAIYDLCSPISKAKSDDSLDYGWSGYKTNFELSTYAKEMRKMPPSGLGCKLALDKFTAGQVSGFFNTIHSLKVKERYSSTVPGTSDPISKSKRLTWEGLCPTLRAGTGADKGSHQAVRPLHPQEGRVITVREAARLQGFPDWFIFHQAKWHSFRMIGNSVSPIMSKHIMGVLFEALKEKDTKNKKVG</sequence>
<dbReference type="EMBL" id="CP090065">
    <property type="protein sequence ID" value="UVO06969.1"/>
    <property type="molecule type" value="Genomic_DNA"/>
</dbReference>
<dbReference type="AlphaFoldDB" id="A0AAE9T1F5"/>
<dbReference type="NCBIfam" id="TIGR00675">
    <property type="entry name" value="dcm"/>
    <property type="match status" value="1"/>
</dbReference>
<protein>
    <recommendedName>
        <fullName evidence="8">Cytosine-specific methyltransferase</fullName>
        <ecNumber evidence="8">2.1.1.37</ecNumber>
    </recommendedName>
</protein>
<dbReference type="InterPro" id="IPR001525">
    <property type="entry name" value="C5_MeTfrase"/>
</dbReference>
<evidence type="ECO:0000256" key="8">
    <source>
        <dbReference type="RuleBase" id="RU000417"/>
    </source>
</evidence>
<reference evidence="9" key="1">
    <citation type="submission" date="2021-12" db="EMBL/GenBank/DDBJ databases">
        <title>Genome sequence of novel Pectobacterium sp. causing blackleg.</title>
        <authorList>
            <person name="Wang J."/>
        </authorList>
    </citation>
    <scope>NUCLEOTIDE SEQUENCE</scope>
    <source>
        <strain evidence="9">BY21311</strain>
    </source>
</reference>
<dbReference type="Gene3D" id="3.90.120.10">
    <property type="entry name" value="DNA Methylase, subunit A, domain 2"/>
    <property type="match status" value="1"/>
</dbReference>
<evidence type="ECO:0000256" key="3">
    <source>
        <dbReference type="ARBA" id="ARBA00022691"/>
    </source>
</evidence>
<comment type="similarity">
    <text evidence="6 7">Belongs to the class I-like SAM-binding methyltransferase superfamily. C5-methyltransferase family.</text>
</comment>
<evidence type="ECO:0000256" key="5">
    <source>
        <dbReference type="ARBA" id="ARBA00047422"/>
    </source>
</evidence>
<keyword evidence="1 6" id="KW-0489">Methyltransferase</keyword>
<dbReference type="REBASE" id="661099">
    <property type="entry name" value="M.Ppo21311ORF13735P"/>
</dbReference>
<keyword evidence="2 6" id="KW-0808">Transferase</keyword>
<organism evidence="9 10">
    <name type="scientific">Pectobacterium polonicum</name>
    <dbReference type="NCBI Taxonomy" id="2485124"/>
    <lineage>
        <taxon>Bacteria</taxon>
        <taxon>Pseudomonadati</taxon>
        <taxon>Pseudomonadota</taxon>
        <taxon>Gammaproteobacteria</taxon>
        <taxon>Enterobacterales</taxon>
        <taxon>Pectobacteriaceae</taxon>
        <taxon>Pectobacterium</taxon>
    </lineage>
</organism>
<evidence type="ECO:0000256" key="1">
    <source>
        <dbReference type="ARBA" id="ARBA00022603"/>
    </source>
</evidence>
<dbReference type="PANTHER" id="PTHR10629">
    <property type="entry name" value="CYTOSINE-SPECIFIC METHYLTRANSFERASE"/>
    <property type="match status" value="1"/>
</dbReference>
<gene>
    <name evidence="9" type="ORF">LW347_13735</name>
</gene>